<dbReference type="PANTHER" id="PTHR34039">
    <property type="entry name" value="UPF0102 PROTEIN YRAN"/>
    <property type="match status" value="1"/>
</dbReference>
<dbReference type="InterPro" id="IPR011856">
    <property type="entry name" value="tRNA_endonuc-like_dom_sf"/>
</dbReference>
<accession>A0A7C1B034</accession>
<dbReference type="InterPro" id="IPR003509">
    <property type="entry name" value="UPF0102_YraN-like"/>
</dbReference>
<protein>
    <submittedName>
        <fullName evidence="3">YraN family protein</fullName>
    </submittedName>
</protein>
<proteinExistence type="inferred from homology"/>
<evidence type="ECO:0000256" key="1">
    <source>
        <dbReference type="ARBA" id="ARBA00006738"/>
    </source>
</evidence>
<organism evidence="3">
    <name type="scientific">Thermodesulforhabdus norvegica</name>
    <dbReference type="NCBI Taxonomy" id="39841"/>
    <lineage>
        <taxon>Bacteria</taxon>
        <taxon>Pseudomonadati</taxon>
        <taxon>Thermodesulfobacteriota</taxon>
        <taxon>Syntrophobacteria</taxon>
        <taxon>Syntrophobacterales</taxon>
        <taxon>Thermodesulforhabdaceae</taxon>
        <taxon>Thermodesulforhabdus</taxon>
    </lineage>
</organism>
<dbReference type="PANTHER" id="PTHR34039:SF1">
    <property type="entry name" value="UPF0102 PROTEIN YRAN"/>
    <property type="match status" value="1"/>
</dbReference>
<feature type="non-terminal residue" evidence="3">
    <location>
        <position position="57"/>
    </location>
</feature>
<dbReference type="AlphaFoldDB" id="A0A7C1B034"/>
<dbReference type="Proteomes" id="UP000886355">
    <property type="component" value="Unassembled WGS sequence"/>
</dbReference>
<dbReference type="InterPro" id="IPR011335">
    <property type="entry name" value="Restrct_endonuc-II-like"/>
</dbReference>
<dbReference type="SUPFAM" id="SSF52980">
    <property type="entry name" value="Restriction endonuclease-like"/>
    <property type="match status" value="1"/>
</dbReference>
<dbReference type="PROSITE" id="PS50965">
    <property type="entry name" value="NERD"/>
    <property type="match status" value="1"/>
</dbReference>
<comment type="similarity">
    <text evidence="1">Belongs to the UPF0102 family.</text>
</comment>
<dbReference type="GO" id="GO:0003676">
    <property type="term" value="F:nucleic acid binding"/>
    <property type="evidence" value="ECO:0007669"/>
    <property type="project" value="InterPro"/>
</dbReference>
<gene>
    <name evidence="3" type="ORF">ENG14_01605</name>
</gene>
<dbReference type="InterPro" id="IPR011528">
    <property type="entry name" value="NERD"/>
</dbReference>
<evidence type="ECO:0000313" key="3">
    <source>
        <dbReference type="EMBL" id="HDL89580.1"/>
    </source>
</evidence>
<reference evidence="3" key="1">
    <citation type="journal article" date="2020" name="mSystems">
        <title>Genome- and Community-Level Interaction Insights into Carbon Utilization and Element Cycling Functions of Hydrothermarchaeota in Hydrothermal Sediment.</title>
        <authorList>
            <person name="Zhou Z."/>
            <person name="Liu Y."/>
            <person name="Xu W."/>
            <person name="Pan J."/>
            <person name="Luo Z.H."/>
            <person name="Li M."/>
        </authorList>
    </citation>
    <scope>NUCLEOTIDE SEQUENCE [LARGE SCALE GENOMIC DNA]</scope>
    <source>
        <strain evidence="3">HyVt-19</strain>
    </source>
</reference>
<evidence type="ECO:0000259" key="2">
    <source>
        <dbReference type="PROSITE" id="PS50965"/>
    </source>
</evidence>
<dbReference type="Pfam" id="PF02021">
    <property type="entry name" value="UPF0102"/>
    <property type="match status" value="1"/>
</dbReference>
<comment type="caution">
    <text evidence="3">The sequence shown here is derived from an EMBL/GenBank/DDBJ whole genome shotgun (WGS) entry which is preliminary data.</text>
</comment>
<feature type="domain" description="NERD" evidence="2">
    <location>
        <begin position="6"/>
        <end position="57"/>
    </location>
</feature>
<sequence>MFRKSKGKQSEDVAAQFLRQKGLKIINKNVQTRFGEIDIVALDRNTIVFVEVRSVYG</sequence>
<dbReference type="EMBL" id="DQZW01000078">
    <property type="protein sequence ID" value="HDL89580.1"/>
    <property type="molecule type" value="Genomic_DNA"/>
</dbReference>
<name>A0A7C1B034_9BACT</name>
<dbReference type="Gene3D" id="3.40.1350.10">
    <property type="match status" value="1"/>
</dbReference>